<comment type="caution">
    <text evidence="1">The sequence shown here is derived from an EMBL/GenBank/DDBJ whole genome shotgun (WGS) entry which is preliminary data.</text>
</comment>
<sequence length="59" mass="6346">MKDRLPKFCTGAGEKAAEINVSPIKAAADWILEACEDLKKKKGMIINSLKVTGLSDALN</sequence>
<organism evidence="1 2">
    <name type="scientific">Potamilus streckersoni</name>
    <dbReference type="NCBI Taxonomy" id="2493646"/>
    <lineage>
        <taxon>Eukaryota</taxon>
        <taxon>Metazoa</taxon>
        <taxon>Spiralia</taxon>
        <taxon>Lophotrochozoa</taxon>
        <taxon>Mollusca</taxon>
        <taxon>Bivalvia</taxon>
        <taxon>Autobranchia</taxon>
        <taxon>Heteroconchia</taxon>
        <taxon>Palaeoheterodonta</taxon>
        <taxon>Unionida</taxon>
        <taxon>Unionoidea</taxon>
        <taxon>Unionidae</taxon>
        <taxon>Ambleminae</taxon>
        <taxon>Lampsilini</taxon>
        <taxon>Potamilus</taxon>
    </lineage>
</organism>
<proteinExistence type="predicted"/>
<reference evidence="1" key="3">
    <citation type="submission" date="2023-05" db="EMBL/GenBank/DDBJ databases">
        <authorList>
            <person name="Smith C.H."/>
        </authorList>
    </citation>
    <scope>NUCLEOTIDE SEQUENCE</scope>
    <source>
        <strain evidence="1">CHS0354</strain>
        <tissue evidence="1">Mantle</tissue>
    </source>
</reference>
<dbReference type="EMBL" id="JAEAOA010000101">
    <property type="protein sequence ID" value="KAK3598189.1"/>
    <property type="molecule type" value="Genomic_DNA"/>
</dbReference>
<protein>
    <submittedName>
        <fullName evidence="1">Uncharacterized protein</fullName>
    </submittedName>
</protein>
<feature type="non-terminal residue" evidence="1">
    <location>
        <position position="59"/>
    </location>
</feature>
<keyword evidence="2" id="KW-1185">Reference proteome</keyword>
<reference evidence="1" key="2">
    <citation type="journal article" date="2021" name="Genome Biol. Evol.">
        <title>Developing a high-quality reference genome for a parasitic bivalve with doubly uniparental inheritance (Bivalvia: Unionida).</title>
        <authorList>
            <person name="Smith C.H."/>
        </authorList>
    </citation>
    <scope>NUCLEOTIDE SEQUENCE</scope>
    <source>
        <strain evidence="1">CHS0354</strain>
        <tissue evidence="1">Mantle</tissue>
    </source>
</reference>
<reference evidence="1" key="1">
    <citation type="journal article" date="2021" name="Genome Biol. Evol.">
        <title>A High-Quality Reference Genome for a Parasitic Bivalve with Doubly Uniparental Inheritance (Bivalvia: Unionida).</title>
        <authorList>
            <person name="Smith C.H."/>
        </authorList>
    </citation>
    <scope>NUCLEOTIDE SEQUENCE</scope>
    <source>
        <strain evidence="1">CHS0354</strain>
    </source>
</reference>
<gene>
    <name evidence="1" type="ORF">CHS0354_000960</name>
</gene>
<name>A0AAE0SUW0_9BIVA</name>
<accession>A0AAE0SUW0</accession>
<evidence type="ECO:0000313" key="2">
    <source>
        <dbReference type="Proteomes" id="UP001195483"/>
    </source>
</evidence>
<dbReference type="Proteomes" id="UP001195483">
    <property type="component" value="Unassembled WGS sequence"/>
</dbReference>
<evidence type="ECO:0000313" key="1">
    <source>
        <dbReference type="EMBL" id="KAK3598189.1"/>
    </source>
</evidence>
<dbReference type="AlphaFoldDB" id="A0AAE0SUW0"/>